<keyword evidence="4 6" id="KW-1133">Transmembrane helix</keyword>
<evidence type="ECO:0000313" key="7">
    <source>
        <dbReference type="EMBL" id="KAK9216331.1"/>
    </source>
</evidence>
<evidence type="ECO:0000256" key="3">
    <source>
        <dbReference type="ARBA" id="ARBA00022692"/>
    </source>
</evidence>
<dbReference type="Gene3D" id="3.40.50.300">
    <property type="entry name" value="P-loop containing nucleotide triphosphate hydrolases"/>
    <property type="match status" value="1"/>
</dbReference>
<evidence type="ECO:0000256" key="1">
    <source>
        <dbReference type="ARBA" id="ARBA00004141"/>
    </source>
</evidence>
<dbReference type="GO" id="GO:0042626">
    <property type="term" value="F:ATPase-coupled transmembrane transporter activity"/>
    <property type="evidence" value="ECO:0007669"/>
    <property type="project" value="TreeGrafter"/>
</dbReference>
<organism evidence="7 8">
    <name type="scientific">Citrus x changshan-huyou</name>
    <dbReference type="NCBI Taxonomy" id="2935761"/>
    <lineage>
        <taxon>Eukaryota</taxon>
        <taxon>Viridiplantae</taxon>
        <taxon>Streptophyta</taxon>
        <taxon>Embryophyta</taxon>
        <taxon>Tracheophyta</taxon>
        <taxon>Spermatophyta</taxon>
        <taxon>Magnoliopsida</taxon>
        <taxon>eudicotyledons</taxon>
        <taxon>Gunneridae</taxon>
        <taxon>Pentapetalae</taxon>
        <taxon>rosids</taxon>
        <taxon>malvids</taxon>
        <taxon>Sapindales</taxon>
        <taxon>Rutaceae</taxon>
        <taxon>Aurantioideae</taxon>
        <taxon>Citrus</taxon>
    </lineage>
</organism>
<keyword evidence="3 6" id="KW-0812">Transmembrane</keyword>
<gene>
    <name evidence="7" type="ORF">WN944_008340</name>
</gene>
<evidence type="ECO:0000313" key="8">
    <source>
        <dbReference type="Proteomes" id="UP001428341"/>
    </source>
</evidence>
<evidence type="ECO:0000256" key="2">
    <source>
        <dbReference type="ARBA" id="ARBA00022448"/>
    </source>
</evidence>
<evidence type="ECO:0008006" key="9">
    <source>
        <dbReference type="Google" id="ProtNLM"/>
    </source>
</evidence>
<evidence type="ECO:0000256" key="4">
    <source>
        <dbReference type="ARBA" id="ARBA00022989"/>
    </source>
</evidence>
<feature type="transmembrane region" description="Helical" evidence="6">
    <location>
        <begin position="283"/>
        <end position="304"/>
    </location>
</feature>
<sequence>MLHYFLNSSLPEAKFNRIIKELHSESLGQPELRTSKAGRDVTKYPVPESKVELHGELRREESGTLKEMIEAPNDATSILQSIRSFEMESESTCSEKSKGETRSIGAEFLVDVDEFINNIAGSFDENGSINPRDNAYNAAGLSPLDTEEDQDSLWLKKLQFEDVKYKIAARGCKCTKAENHIMGPSGGGKTSLLNLFEGSNLTVVPSLSWAYEPTSGLDSTTALRIAQMLQNIAEDGKTMMTTTHQPSGRLFIEFDNILLDEGIHYTPEKLQNQWTISLELDNMLTVFLCILAAQGLGLIIGTAFMDVKKSVVLMTFMLSVGFFIRVKRKLPNFPYDLFADSNYRRSGSEPPFIRELRLARSGLEVGAMMAMIIGDRLVAYLSLRRMKIITVT</sequence>
<dbReference type="PANTHER" id="PTHR48041">
    <property type="entry name" value="ABC TRANSPORTER G FAMILY MEMBER 28"/>
    <property type="match status" value="1"/>
</dbReference>
<keyword evidence="5 6" id="KW-0472">Membrane</keyword>
<accession>A0AAP0QV49</accession>
<comment type="subcellular location">
    <subcellularLocation>
        <location evidence="1">Membrane</location>
        <topology evidence="1">Multi-pass membrane protein</topology>
    </subcellularLocation>
</comment>
<reference evidence="7 8" key="1">
    <citation type="submission" date="2024-05" db="EMBL/GenBank/DDBJ databases">
        <title>Haplotype-resolved chromosome-level genome assembly of Huyou (Citrus changshanensis).</title>
        <authorList>
            <person name="Miao C."/>
            <person name="Chen W."/>
            <person name="Wu Y."/>
            <person name="Wang L."/>
            <person name="Zhao S."/>
            <person name="Grierson D."/>
            <person name="Xu C."/>
            <person name="Chen K."/>
        </authorList>
    </citation>
    <scope>NUCLEOTIDE SEQUENCE [LARGE SCALE GENOMIC DNA]</scope>
    <source>
        <strain evidence="7">01-14</strain>
        <tissue evidence="7">Leaf</tissue>
    </source>
</reference>
<dbReference type="AlphaFoldDB" id="A0AAP0QV49"/>
<dbReference type="GO" id="GO:0016020">
    <property type="term" value="C:membrane"/>
    <property type="evidence" value="ECO:0007669"/>
    <property type="project" value="UniProtKB-SubCell"/>
</dbReference>
<dbReference type="EMBL" id="JBCGBO010000003">
    <property type="protein sequence ID" value="KAK9216331.1"/>
    <property type="molecule type" value="Genomic_DNA"/>
</dbReference>
<evidence type="ECO:0000256" key="5">
    <source>
        <dbReference type="ARBA" id="ARBA00023136"/>
    </source>
</evidence>
<proteinExistence type="predicted"/>
<dbReference type="SUPFAM" id="SSF52540">
    <property type="entry name" value="P-loop containing nucleoside triphosphate hydrolases"/>
    <property type="match status" value="1"/>
</dbReference>
<dbReference type="Proteomes" id="UP001428341">
    <property type="component" value="Unassembled WGS sequence"/>
</dbReference>
<dbReference type="PANTHER" id="PTHR48041:SF94">
    <property type="entry name" value="ABC TRANSPORTER G FAMILY MEMBER 22"/>
    <property type="match status" value="1"/>
</dbReference>
<comment type="caution">
    <text evidence="7">The sequence shown here is derived from an EMBL/GenBank/DDBJ whole genome shotgun (WGS) entry which is preliminary data.</text>
</comment>
<keyword evidence="8" id="KW-1185">Reference proteome</keyword>
<dbReference type="InterPro" id="IPR027417">
    <property type="entry name" value="P-loop_NTPase"/>
</dbReference>
<protein>
    <recommendedName>
        <fullName evidence="9">ABC transporter domain-containing protein</fullName>
    </recommendedName>
</protein>
<name>A0AAP0QV49_9ROSI</name>
<dbReference type="InterPro" id="IPR050352">
    <property type="entry name" value="ABCG_transporters"/>
</dbReference>
<evidence type="ECO:0000256" key="6">
    <source>
        <dbReference type="SAM" id="Phobius"/>
    </source>
</evidence>
<keyword evidence="2" id="KW-0813">Transport</keyword>